<keyword evidence="2" id="KW-0808">Transferase</keyword>
<dbReference type="Pfam" id="PF00625">
    <property type="entry name" value="Guanylate_kin"/>
    <property type="match status" value="1"/>
</dbReference>
<accession>X1KYD1</accession>
<dbReference type="InterPro" id="IPR027417">
    <property type="entry name" value="P-loop_NTPase"/>
</dbReference>
<comment type="caution">
    <text evidence="5">The sequence shown here is derived from an EMBL/GenBank/DDBJ whole genome shotgun (WGS) entry which is preliminary data.</text>
</comment>
<dbReference type="PROSITE" id="PS50052">
    <property type="entry name" value="GUANYLATE_KINASE_2"/>
    <property type="match status" value="1"/>
</dbReference>
<dbReference type="PANTHER" id="PTHR23117:SF13">
    <property type="entry name" value="GUANYLATE KINASE"/>
    <property type="match status" value="1"/>
</dbReference>
<dbReference type="EMBL" id="BARV01001647">
    <property type="protein sequence ID" value="GAH98635.1"/>
    <property type="molecule type" value="Genomic_DNA"/>
</dbReference>
<dbReference type="PANTHER" id="PTHR23117">
    <property type="entry name" value="GUANYLATE KINASE-RELATED"/>
    <property type="match status" value="1"/>
</dbReference>
<feature type="domain" description="Guanylate kinase-like" evidence="4">
    <location>
        <begin position="1"/>
        <end position="122"/>
    </location>
</feature>
<dbReference type="SMART" id="SM00072">
    <property type="entry name" value="GuKc"/>
    <property type="match status" value="1"/>
</dbReference>
<dbReference type="Gene3D" id="3.40.50.300">
    <property type="entry name" value="P-loop containing nucleotide triphosphate hydrolases"/>
    <property type="match status" value="1"/>
</dbReference>
<name>X1KYD1_9ZZZZ</name>
<evidence type="ECO:0000313" key="5">
    <source>
        <dbReference type="EMBL" id="GAH98635.1"/>
    </source>
</evidence>
<sequence length="135" mass="15588">MIKNKELLEWANVYGNWYGVPKQPVRQALEEGRDIIVKIDIQGATTIRKILPQAVFIFLLPPSMEELAARLKDRHTESHFNLDLRMKTAEEEIKQLPLFDYVVVNKRDEIDLAVSAVEAIITAEKHRVIPREISL</sequence>
<dbReference type="GO" id="GO:0005829">
    <property type="term" value="C:cytosol"/>
    <property type="evidence" value="ECO:0007669"/>
    <property type="project" value="TreeGrafter"/>
</dbReference>
<evidence type="ECO:0000256" key="3">
    <source>
        <dbReference type="ARBA" id="ARBA00022777"/>
    </source>
</evidence>
<evidence type="ECO:0000256" key="1">
    <source>
        <dbReference type="ARBA" id="ARBA00005790"/>
    </source>
</evidence>
<keyword evidence="3" id="KW-0418">Kinase</keyword>
<dbReference type="GO" id="GO:0004385">
    <property type="term" value="F:GMP kinase activity"/>
    <property type="evidence" value="ECO:0007669"/>
    <property type="project" value="TreeGrafter"/>
</dbReference>
<dbReference type="AlphaFoldDB" id="X1KYD1"/>
<dbReference type="InterPro" id="IPR008145">
    <property type="entry name" value="GK/Ca_channel_bsu"/>
</dbReference>
<reference evidence="5" key="1">
    <citation type="journal article" date="2014" name="Front. Microbiol.">
        <title>High frequency of phylogenetically diverse reductive dehalogenase-homologous genes in deep subseafloor sedimentary metagenomes.</title>
        <authorList>
            <person name="Kawai M."/>
            <person name="Futagami T."/>
            <person name="Toyoda A."/>
            <person name="Takaki Y."/>
            <person name="Nishi S."/>
            <person name="Hori S."/>
            <person name="Arai W."/>
            <person name="Tsubouchi T."/>
            <person name="Morono Y."/>
            <person name="Uchiyama I."/>
            <person name="Ito T."/>
            <person name="Fujiyama A."/>
            <person name="Inagaki F."/>
            <person name="Takami H."/>
        </authorList>
    </citation>
    <scope>NUCLEOTIDE SEQUENCE</scope>
    <source>
        <strain evidence="5">Expedition CK06-06</strain>
    </source>
</reference>
<dbReference type="InterPro" id="IPR008144">
    <property type="entry name" value="Guanylate_kin-like_dom"/>
</dbReference>
<comment type="similarity">
    <text evidence="1">Belongs to the guanylate kinase family.</text>
</comment>
<protein>
    <recommendedName>
        <fullName evidence="4">Guanylate kinase-like domain-containing protein</fullName>
    </recommendedName>
</protein>
<gene>
    <name evidence="5" type="ORF">S06H3_04641</name>
</gene>
<evidence type="ECO:0000256" key="2">
    <source>
        <dbReference type="ARBA" id="ARBA00022679"/>
    </source>
</evidence>
<proteinExistence type="inferred from homology"/>
<organism evidence="5">
    <name type="scientific">marine sediment metagenome</name>
    <dbReference type="NCBI Taxonomy" id="412755"/>
    <lineage>
        <taxon>unclassified sequences</taxon>
        <taxon>metagenomes</taxon>
        <taxon>ecological metagenomes</taxon>
    </lineage>
</organism>
<dbReference type="SUPFAM" id="SSF52540">
    <property type="entry name" value="P-loop containing nucleoside triphosphate hydrolases"/>
    <property type="match status" value="1"/>
</dbReference>
<evidence type="ECO:0000259" key="4">
    <source>
        <dbReference type="PROSITE" id="PS50052"/>
    </source>
</evidence>